<name>A0A480AC90_9CYAN</name>
<reference evidence="2" key="1">
    <citation type="submission" date="2019-02" db="EMBL/GenBank/DDBJ databases">
        <title>Draft genome sequence of Dolichospermum planctonicum NIES-80.</title>
        <authorList>
            <person name="Yamaguchi H."/>
            <person name="Suzuki S."/>
            <person name="Kawachi M."/>
        </authorList>
    </citation>
    <scope>NUCLEOTIDE SEQUENCE [LARGE SCALE GENOMIC DNA]</scope>
    <source>
        <strain evidence="2">NIES-80</strain>
    </source>
</reference>
<dbReference type="EMBL" id="BJCF01000023">
    <property type="protein sequence ID" value="GCL42587.1"/>
    <property type="molecule type" value="Genomic_DNA"/>
</dbReference>
<accession>A0A480AC90</accession>
<organism evidence="1 2">
    <name type="scientific">Dolichospermum planctonicum</name>
    <dbReference type="NCBI Taxonomy" id="136072"/>
    <lineage>
        <taxon>Bacteria</taxon>
        <taxon>Bacillati</taxon>
        <taxon>Cyanobacteriota</taxon>
        <taxon>Cyanophyceae</taxon>
        <taxon>Nostocales</taxon>
        <taxon>Aphanizomenonaceae</taxon>
        <taxon>Dolichospermum</taxon>
    </lineage>
</organism>
<proteinExistence type="predicted"/>
<sequence length="40" mass="4544">MYADARARLTSKVDTGIFGSIIVDYTRNYIFGKKSVWQAT</sequence>
<gene>
    <name evidence="1" type="ORF">NIES80_22930</name>
</gene>
<evidence type="ECO:0000313" key="1">
    <source>
        <dbReference type="EMBL" id="GCL42587.1"/>
    </source>
</evidence>
<protein>
    <submittedName>
        <fullName evidence="1">Uncharacterized protein</fullName>
    </submittedName>
</protein>
<comment type="caution">
    <text evidence="1">The sequence shown here is derived from an EMBL/GenBank/DDBJ whole genome shotgun (WGS) entry which is preliminary data.</text>
</comment>
<evidence type="ECO:0000313" key="2">
    <source>
        <dbReference type="Proteomes" id="UP000299367"/>
    </source>
</evidence>
<dbReference type="AlphaFoldDB" id="A0A480AC90"/>
<dbReference type="Proteomes" id="UP000299367">
    <property type="component" value="Unassembled WGS sequence"/>
</dbReference>